<evidence type="ECO:0000313" key="6">
    <source>
        <dbReference type="Proteomes" id="UP000008141"/>
    </source>
</evidence>
<evidence type="ECO:0000313" key="5">
    <source>
        <dbReference type="EMBL" id="EFN59367.1"/>
    </source>
</evidence>
<dbReference type="RefSeq" id="XP_005851469.1">
    <property type="nucleotide sequence ID" value="XM_005851407.1"/>
</dbReference>
<dbReference type="Pfam" id="PF03110">
    <property type="entry name" value="SBP"/>
    <property type="match status" value="1"/>
</dbReference>
<evidence type="ECO:0000256" key="2">
    <source>
        <dbReference type="ARBA" id="ARBA00022771"/>
    </source>
</evidence>
<dbReference type="GO" id="GO:0005634">
    <property type="term" value="C:nucleus"/>
    <property type="evidence" value="ECO:0007669"/>
    <property type="project" value="InterPro"/>
</dbReference>
<dbReference type="InParanoid" id="E1Z4L6"/>
<dbReference type="EMBL" id="GL433836">
    <property type="protein sequence ID" value="EFN59367.1"/>
    <property type="molecule type" value="Genomic_DNA"/>
</dbReference>
<dbReference type="GeneID" id="17358528"/>
<dbReference type="GO" id="GO:0008270">
    <property type="term" value="F:zinc ion binding"/>
    <property type="evidence" value="ECO:0007669"/>
    <property type="project" value="UniProtKB-KW"/>
</dbReference>
<dbReference type="SUPFAM" id="SSF103612">
    <property type="entry name" value="SBT domain"/>
    <property type="match status" value="1"/>
</dbReference>
<evidence type="ECO:0000259" key="4">
    <source>
        <dbReference type="PROSITE" id="PS51141"/>
    </source>
</evidence>
<dbReference type="KEGG" id="cvr:CHLNCDRAFT_19177"/>
<proteinExistence type="predicted"/>
<dbReference type="OrthoDB" id="514967at2759"/>
<dbReference type="PROSITE" id="PS51141">
    <property type="entry name" value="ZF_SBP"/>
    <property type="match status" value="1"/>
</dbReference>
<protein>
    <recommendedName>
        <fullName evidence="4">SBP-type domain-containing protein</fullName>
    </recommendedName>
</protein>
<feature type="non-terminal residue" evidence="5">
    <location>
        <position position="1"/>
    </location>
</feature>
<gene>
    <name evidence="5" type="ORF">CHLNCDRAFT_19177</name>
</gene>
<dbReference type="PANTHER" id="PTHR31251">
    <property type="entry name" value="SQUAMOSA PROMOTER-BINDING-LIKE PROTEIN 4"/>
    <property type="match status" value="1"/>
</dbReference>
<accession>E1Z4L6</accession>
<organism evidence="6">
    <name type="scientific">Chlorella variabilis</name>
    <name type="common">Green alga</name>
    <dbReference type="NCBI Taxonomy" id="554065"/>
    <lineage>
        <taxon>Eukaryota</taxon>
        <taxon>Viridiplantae</taxon>
        <taxon>Chlorophyta</taxon>
        <taxon>core chlorophytes</taxon>
        <taxon>Trebouxiophyceae</taxon>
        <taxon>Chlorellales</taxon>
        <taxon>Chlorellaceae</taxon>
        <taxon>Chlorella clade</taxon>
        <taxon>Chlorella</taxon>
    </lineage>
</organism>
<dbReference type="InterPro" id="IPR036893">
    <property type="entry name" value="SBP_sf"/>
</dbReference>
<feature type="domain" description="SBP-type" evidence="4">
    <location>
        <begin position="1"/>
        <end position="57"/>
    </location>
</feature>
<dbReference type="GO" id="GO:0003677">
    <property type="term" value="F:DNA binding"/>
    <property type="evidence" value="ECO:0007669"/>
    <property type="project" value="InterPro"/>
</dbReference>
<keyword evidence="1" id="KW-0479">Metal-binding</keyword>
<dbReference type="Proteomes" id="UP000008141">
    <property type="component" value="Unassembled WGS sequence"/>
</dbReference>
<sequence length="57" mass="6743">QRYRVCEKDALAEAVLQDGQLQRFCQQCGRFHPLSFFDATMRTCREQLARHASLKRK</sequence>
<dbReference type="OMA" id="RYRVCEK"/>
<dbReference type="STRING" id="554065.E1Z4L6"/>
<dbReference type="InterPro" id="IPR004333">
    <property type="entry name" value="SBP_dom"/>
</dbReference>
<feature type="non-terminal residue" evidence="5">
    <location>
        <position position="57"/>
    </location>
</feature>
<keyword evidence="3" id="KW-0862">Zinc</keyword>
<keyword evidence="6" id="KW-1185">Reference proteome</keyword>
<dbReference type="AlphaFoldDB" id="E1Z4L6"/>
<evidence type="ECO:0000256" key="3">
    <source>
        <dbReference type="ARBA" id="ARBA00022833"/>
    </source>
</evidence>
<dbReference type="Gene3D" id="4.10.1100.10">
    <property type="entry name" value="Transcription factor, SBP-box domain"/>
    <property type="match status" value="1"/>
</dbReference>
<evidence type="ECO:0000256" key="1">
    <source>
        <dbReference type="ARBA" id="ARBA00022723"/>
    </source>
</evidence>
<name>E1Z4L6_CHLVA</name>
<dbReference type="PANTHER" id="PTHR31251:SF169">
    <property type="entry name" value="SQUAMOSA PROMOTER-BINDING-LIKE PROTEIN 8"/>
    <property type="match status" value="1"/>
</dbReference>
<dbReference type="InterPro" id="IPR044817">
    <property type="entry name" value="SBP-like"/>
</dbReference>
<reference evidence="5 6" key="1">
    <citation type="journal article" date="2010" name="Plant Cell">
        <title>The Chlorella variabilis NC64A genome reveals adaptation to photosymbiosis, coevolution with viruses, and cryptic sex.</title>
        <authorList>
            <person name="Blanc G."/>
            <person name="Duncan G."/>
            <person name="Agarkova I."/>
            <person name="Borodovsky M."/>
            <person name="Gurnon J."/>
            <person name="Kuo A."/>
            <person name="Lindquist E."/>
            <person name="Lucas S."/>
            <person name="Pangilinan J."/>
            <person name="Polle J."/>
            <person name="Salamov A."/>
            <person name="Terry A."/>
            <person name="Yamada T."/>
            <person name="Dunigan D.D."/>
            <person name="Grigoriev I.V."/>
            <person name="Claverie J.M."/>
            <person name="Van Etten J.L."/>
        </authorList>
    </citation>
    <scope>NUCLEOTIDE SEQUENCE [LARGE SCALE GENOMIC DNA]</scope>
    <source>
        <strain evidence="5 6">NC64A</strain>
    </source>
</reference>
<keyword evidence="2" id="KW-0863">Zinc-finger</keyword>